<name>A0A5E4S2D1_9BURK</name>
<dbReference type="Proteomes" id="UP000414233">
    <property type="component" value="Unassembled WGS sequence"/>
</dbReference>
<evidence type="ECO:0000313" key="2">
    <source>
        <dbReference type="Proteomes" id="UP000414233"/>
    </source>
</evidence>
<organism evidence="1 2">
    <name type="scientific">Pandoraea terrae</name>
    <dbReference type="NCBI Taxonomy" id="1537710"/>
    <lineage>
        <taxon>Bacteria</taxon>
        <taxon>Pseudomonadati</taxon>
        <taxon>Pseudomonadota</taxon>
        <taxon>Betaproteobacteria</taxon>
        <taxon>Burkholderiales</taxon>
        <taxon>Burkholderiaceae</taxon>
        <taxon>Pandoraea</taxon>
    </lineage>
</organism>
<evidence type="ECO:0000313" key="1">
    <source>
        <dbReference type="EMBL" id="VVD69896.1"/>
    </source>
</evidence>
<dbReference type="EMBL" id="CABPRZ010000002">
    <property type="protein sequence ID" value="VVD69896.1"/>
    <property type="molecule type" value="Genomic_DNA"/>
</dbReference>
<reference evidence="1 2" key="1">
    <citation type="submission" date="2019-08" db="EMBL/GenBank/DDBJ databases">
        <authorList>
            <person name="Peeters C."/>
        </authorList>
    </citation>
    <scope>NUCLEOTIDE SEQUENCE [LARGE SCALE GENOMIC DNA]</scope>
    <source>
        <strain evidence="1 2">LMG 30175</strain>
    </source>
</reference>
<proteinExistence type="predicted"/>
<dbReference type="AlphaFoldDB" id="A0A5E4S2D1"/>
<accession>A0A5E4S2D1</accession>
<sequence>MIMRHHPDSGKRAIALQLAFLRARYALLKQTYALHEIAIHVWEQEGGGASSRPTAPDSRNT</sequence>
<protein>
    <submittedName>
        <fullName evidence="1">Uncharacterized protein</fullName>
    </submittedName>
</protein>
<keyword evidence="2" id="KW-1185">Reference proteome</keyword>
<gene>
    <name evidence="1" type="ORF">PTE30175_00513</name>
</gene>